<dbReference type="InterPro" id="IPR008254">
    <property type="entry name" value="Flavodoxin/NO_synth"/>
</dbReference>
<dbReference type="GO" id="GO:0010181">
    <property type="term" value="F:FMN binding"/>
    <property type="evidence" value="ECO:0007669"/>
    <property type="project" value="InterPro"/>
</dbReference>
<organism evidence="2 3">
    <name type="scientific">Candidatus Enterocloster excrementipullorum</name>
    <dbReference type="NCBI Taxonomy" id="2838559"/>
    <lineage>
        <taxon>Bacteria</taxon>
        <taxon>Bacillati</taxon>
        <taxon>Bacillota</taxon>
        <taxon>Clostridia</taxon>
        <taxon>Lachnospirales</taxon>
        <taxon>Lachnospiraceae</taxon>
        <taxon>Enterocloster</taxon>
    </lineage>
</organism>
<evidence type="ECO:0000259" key="1">
    <source>
        <dbReference type="PROSITE" id="PS50902"/>
    </source>
</evidence>
<dbReference type="Pfam" id="PF12682">
    <property type="entry name" value="Flavodoxin_4"/>
    <property type="match status" value="1"/>
</dbReference>
<feature type="domain" description="Flavodoxin-like" evidence="1">
    <location>
        <begin position="4"/>
        <end position="158"/>
    </location>
</feature>
<dbReference type="PANTHER" id="PTHR39201">
    <property type="entry name" value="EXPORTED PROTEIN-RELATED"/>
    <property type="match status" value="1"/>
</dbReference>
<dbReference type="SUPFAM" id="SSF52218">
    <property type="entry name" value="Flavoproteins"/>
    <property type="match status" value="1"/>
</dbReference>
<name>A0A9D2SIE5_9FIRM</name>
<reference evidence="2" key="2">
    <citation type="submission" date="2021-04" db="EMBL/GenBank/DDBJ databases">
        <authorList>
            <person name="Gilroy R."/>
        </authorList>
    </citation>
    <scope>NUCLEOTIDE SEQUENCE</scope>
    <source>
        <strain evidence="2">CHK180-15479</strain>
    </source>
</reference>
<evidence type="ECO:0000313" key="3">
    <source>
        <dbReference type="Proteomes" id="UP000823910"/>
    </source>
</evidence>
<dbReference type="PROSITE" id="PS50902">
    <property type="entry name" value="FLAVODOXIN_LIKE"/>
    <property type="match status" value="1"/>
</dbReference>
<dbReference type="AlphaFoldDB" id="A0A9D2SIE5"/>
<gene>
    <name evidence="2" type="ORF">H9704_08700</name>
</gene>
<sequence>MSRTLTAYFSASGTTKRAAERLARSIGSDLYEIRPAVAYTQADLNWMDKKSRSSLEMKDPACRPALADRDAAVEQYDRIFLGFPIWWYTAPSIIHTFLESYDFSGKTIILFATSGGSGFGKTAGDLASSCPKAVIKEGRILNSLPAEDALRQWEESNF</sequence>
<reference evidence="2" key="1">
    <citation type="journal article" date="2021" name="PeerJ">
        <title>Extensive microbial diversity within the chicken gut microbiome revealed by metagenomics and culture.</title>
        <authorList>
            <person name="Gilroy R."/>
            <person name="Ravi A."/>
            <person name="Getino M."/>
            <person name="Pursley I."/>
            <person name="Horton D.L."/>
            <person name="Alikhan N.F."/>
            <person name="Baker D."/>
            <person name="Gharbi K."/>
            <person name="Hall N."/>
            <person name="Watson M."/>
            <person name="Adriaenssens E.M."/>
            <person name="Foster-Nyarko E."/>
            <person name="Jarju S."/>
            <person name="Secka A."/>
            <person name="Antonio M."/>
            <person name="Oren A."/>
            <person name="Chaudhuri R.R."/>
            <person name="La Ragione R."/>
            <person name="Hildebrand F."/>
            <person name="Pallen M.J."/>
        </authorList>
    </citation>
    <scope>NUCLEOTIDE SEQUENCE</scope>
    <source>
        <strain evidence="2">CHK180-15479</strain>
    </source>
</reference>
<protein>
    <submittedName>
        <fullName evidence="2">NAD(P)H-dependent oxidoreductase</fullName>
    </submittedName>
</protein>
<dbReference type="GO" id="GO:0016651">
    <property type="term" value="F:oxidoreductase activity, acting on NAD(P)H"/>
    <property type="evidence" value="ECO:0007669"/>
    <property type="project" value="UniProtKB-ARBA"/>
</dbReference>
<dbReference type="NCBIfam" id="NF005501">
    <property type="entry name" value="PRK07116.1"/>
    <property type="match status" value="1"/>
</dbReference>
<comment type="caution">
    <text evidence="2">The sequence shown here is derived from an EMBL/GenBank/DDBJ whole genome shotgun (WGS) entry which is preliminary data.</text>
</comment>
<accession>A0A9D2SIE5</accession>
<dbReference type="Proteomes" id="UP000823910">
    <property type="component" value="Unassembled WGS sequence"/>
</dbReference>
<evidence type="ECO:0000313" key="2">
    <source>
        <dbReference type="EMBL" id="HJC06218.1"/>
    </source>
</evidence>
<dbReference type="Gene3D" id="3.40.50.360">
    <property type="match status" value="1"/>
</dbReference>
<dbReference type="EMBL" id="DWWT01000039">
    <property type="protein sequence ID" value="HJC06218.1"/>
    <property type="molecule type" value="Genomic_DNA"/>
</dbReference>
<proteinExistence type="predicted"/>
<dbReference type="PANTHER" id="PTHR39201:SF1">
    <property type="entry name" value="FLAVODOXIN-LIKE DOMAIN-CONTAINING PROTEIN"/>
    <property type="match status" value="1"/>
</dbReference>
<dbReference type="InterPro" id="IPR029039">
    <property type="entry name" value="Flavoprotein-like_sf"/>
</dbReference>